<dbReference type="SUPFAM" id="SSF52317">
    <property type="entry name" value="Class I glutamine amidotransferase-like"/>
    <property type="match status" value="1"/>
</dbReference>
<dbReference type="EMBL" id="LR216287">
    <property type="protein sequence ID" value="VFJ13000.1"/>
    <property type="molecule type" value="Genomic_DNA"/>
</dbReference>
<feature type="active site" description="Nucleophile" evidence="7 8">
    <location>
        <position position="88"/>
    </location>
</feature>
<dbReference type="FunFam" id="3.40.50.880:FF:000010">
    <property type="entry name" value="uncharacterized protein LOC100176842 isoform X2"/>
    <property type="match status" value="1"/>
</dbReference>
<evidence type="ECO:0000313" key="11">
    <source>
        <dbReference type="Proteomes" id="UP000294299"/>
    </source>
</evidence>
<evidence type="ECO:0000256" key="4">
    <source>
        <dbReference type="ARBA" id="ARBA00022962"/>
    </source>
</evidence>
<protein>
    <recommendedName>
        <fullName evidence="7">Pyridoxal 5'-phosphate synthase subunit PdxT</fullName>
        <ecNumber evidence="7">4.3.3.6</ecNumber>
    </recommendedName>
    <alternativeName>
        <fullName evidence="7">Pdx2</fullName>
    </alternativeName>
    <alternativeName>
        <fullName evidence="7">Pyridoxal 5'-phosphate synthase glutaminase subunit</fullName>
        <ecNumber evidence="7">3.5.1.2</ecNumber>
    </alternativeName>
</protein>
<keyword evidence="3 7" id="KW-0663">Pyridoxal phosphate</keyword>
<comment type="function">
    <text evidence="7">Catalyzes the hydrolysis of glutamine to glutamate and ammonia as part of the biosynthesis of pyridoxal 5'-phosphate. The resulting ammonia molecule is channeled to the active site of PdxS.</text>
</comment>
<proteinExistence type="inferred from homology"/>
<dbReference type="OrthoDB" id="26717at2157"/>
<evidence type="ECO:0000256" key="6">
    <source>
        <dbReference type="ARBA" id="ARBA00049534"/>
    </source>
</evidence>
<keyword evidence="11" id="KW-1185">Reference proteome</keyword>
<dbReference type="GO" id="GO:0036381">
    <property type="term" value="F:pyridoxal 5'-phosphate synthase (glutamine hydrolysing) activity"/>
    <property type="evidence" value="ECO:0007669"/>
    <property type="project" value="UniProtKB-UniRule"/>
</dbReference>
<dbReference type="GO" id="GO:0042823">
    <property type="term" value="P:pyridoxal phosphate biosynthetic process"/>
    <property type="evidence" value="ECO:0007669"/>
    <property type="project" value="UniProtKB-UniRule"/>
</dbReference>
<evidence type="ECO:0000256" key="3">
    <source>
        <dbReference type="ARBA" id="ARBA00022898"/>
    </source>
</evidence>
<dbReference type="EC" id="4.3.3.6" evidence="7"/>
<dbReference type="GO" id="GO:0006543">
    <property type="term" value="P:L-glutamine catabolic process"/>
    <property type="evidence" value="ECO:0007669"/>
    <property type="project" value="UniProtKB-UniRule"/>
</dbReference>
<dbReference type="NCBIfam" id="TIGR03800">
    <property type="entry name" value="PLP_synth_Pdx2"/>
    <property type="match status" value="1"/>
</dbReference>
<comment type="catalytic activity">
    <reaction evidence="6 7">
        <text>L-glutamine + H2O = L-glutamate + NH4(+)</text>
        <dbReference type="Rhea" id="RHEA:15889"/>
        <dbReference type="ChEBI" id="CHEBI:15377"/>
        <dbReference type="ChEBI" id="CHEBI:28938"/>
        <dbReference type="ChEBI" id="CHEBI:29985"/>
        <dbReference type="ChEBI" id="CHEBI:58359"/>
        <dbReference type="EC" id="3.5.1.2"/>
    </reaction>
</comment>
<dbReference type="EC" id="3.5.1.2" evidence="7"/>
<keyword evidence="4 7" id="KW-0315">Glutamine amidotransferase</keyword>
<dbReference type="Proteomes" id="UP000294299">
    <property type="component" value="Chromosome NFRAN"/>
</dbReference>
<feature type="binding site" evidence="7 9">
    <location>
        <begin position="149"/>
        <end position="150"/>
    </location>
    <ligand>
        <name>L-glutamine</name>
        <dbReference type="ChEBI" id="CHEBI:58359"/>
    </ligand>
</feature>
<accession>A0A484IBE7</accession>
<dbReference type="InterPro" id="IPR029062">
    <property type="entry name" value="Class_I_gatase-like"/>
</dbReference>
<gene>
    <name evidence="7 10" type="primary">pdxT</name>
    <name evidence="10" type="ORF">NFRAN_0678</name>
</gene>
<dbReference type="PANTHER" id="PTHR31559">
    <property type="entry name" value="PYRIDOXAL 5'-PHOSPHATE SYNTHASE SUBUNIT SNO"/>
    <property type="match status" value="1"/>
</dbReference>
<dbReference type="InterPro" id="IPR002161">
    <property type="entry name" value="PdxT/SNO"/>
</dbReference>
<dbReference type="PROSITE" id="PS51273">
    <property type="entry name" value="GATASE_TYPE_1"/>
    <property type="match status" value="1"/>
</dbReference>
<dbReference type="KEGG" id="nfn:NFRAN_0678"/>
<dbReference type="HAMAP" id="MF_01615">
    <property type="entry name" value="PdxT"/>
    <property type="match status" value="1"/>
</dbReference>
<evidence type="ECO:0000256" key="8">
    <source>
        <dbReference type="PIRSR" id="PIRSR005639-1"/>
    </source>
</evidence>
<dbReference type="PROSITE" id="PS51274">
    <property type="entry name" value="GATASE_COBBQ"/>
    <property type="match status" value="1"/>
</dbReference>
<dbReference type="PANTHER" id="PTHR31559:SF0">
    <property type="entry name" value="PYRIDOXAL 5'-PHOSPHATE SYNTHASE SUBUNIT SNO1-RELATED"/>
    <property type="match status" value="1"/>
</dbReference>
<dbReference type="UniPathway" id="UPA00245"/>
<evidence type="ECO:0000313" key="10">
    <source>
        <dbReference type="EMBL" id="VFJ13000.1"/>
    </source>
</evidence>
<dbReference type="PROSITE" id="PS01236">
    <property type="entry name" value="PDXT_SNO_1"/>
    <property type="match status" value="1"/>
</dbReference>
<dbReference type="PROSITE" id="PS51130">
    <property type="entry name" value="PDXT_SNO_2"/>
    <property type="match status" value="1"/>
</dbReference>
<dbReference type="AlphaFoldDB" id="A0A484IBE7"/>
<dbReference type="GeneID" id="39420175"/>
<dbReference type="RefSeq" id="WP_134482984.1">
    <property type="nucleotide sequence ID" value="NZ_LR216287.1"/>
</dbReference>
<name>A0A484IBE7_9ARCH</name>
<dbReference type="CDD" id="cd01749">
    <property type="entry name" value="GATase1_PB"/>
    <property type="match status" value="1"/>
</dbReference>
<evidence type="ECO:0000256" key="7">
    <source>
        <dbReference type="HAMAP-Rule" id="MF_01615"/>
    </source>
</evidence>
<comment type="catalytic activity">
    <reaction evidence="7">
        <text>aldehydo-D-ribose 5-phosphate + D-glyceraldehyde 3-phosphate + L-glutamine = pyridoxal 5'-phosphate + L-glutamate + phosphate + 3 H2O + H(+)</text>
        <dbReference type="Rhea" id="RHEA:31507"/>
        <dbReference type="ChEBI" id="CHEBI:15377"/>
        <dbReference type="ChEBI" id="CHEBI:15378"/>
        <dbReference type="ChEBI" id="CHEBI:29985"/>
        <dbReference type="ChEBI" id="CHEBI:43474"/>
        <dbReference type="ChEBI" id="CHEBI:58273"/>
        <dbReference type="ChEBI" id="CHEBI:58359"/>
        <dbReference type="ChEBI" id="CHEBI:59776"/>
        <dbReference type="ChEBI" id="CHEBI:597326"/>
        <dbReference type="EC" id="4.3.3.6"/>
    </reaction>
</comment>
<comment type="subunit">
    <text evidence="7">In the presence of PdxS, forms a dodecamer of heterodimers. Only shows activity in the heterodimer.</text>
</comment>
<comment type="similarity">
    <text evidence="1 7">Belongs to the glutaminase PdxT/SNO family.</text>
</comment>
<feature type="active site" description="Charge relay system" evidence="7 8">
    <location>
        <position position="185"/>
    </location>
</feature>
<feature type="binding site" evidence="7 9">
    <location>
        <position position="120"/>
    </location>
    <ligand>
        <name>L-glutamine</name>
        <dbReference type="ChEBI" id="CHEBI:58359"/>
    </ligand>
</feature>
<sequence length="218" mass="24451">MTKLKIAILGIQGDIEENYNAVKASIKDLNTEGEVIRLKNIDALEDLDGLVIPGGESTVMGTLLSLQKMQLQLLRNKIIKGLPVLGTCAGLILLASKAYDKNVGETNQHLLQLLDVTVERNAFGRQRESFETYLDIPILGEELFRGVFIRGPIINNIGKNVQILTKFEEKIVAVRQDNIIGTSFHPELADDNRFHQVFLDICIRYNKLKEIDGDNHKE</sequence>
<evidence type="ECO:0000256" key="9">
    <source>
        <dbReference type="PIRSR" id="PIRSR005639-2"/>
    </source>
</evidence>
<feature type="binding site" evidence="7 9">
    <location>
        <begin position="55"/>
        <end position="57"/>
    </location>
    <ligand>
        <name>L-glutamine</name>
        <dbReference type="ChEBI" id="CHEBI:58359"/>
    </ligand>
</feature>
<dbReference type="GO" id="GO:0004359">
    <property type="term" value="F:glutaminase activity"/>
    <property type="evidence" value="ECO:0007669"/>
    <property type="project" value="UniProtKB-UniRule"/>
</dbReference>
<organism evidence="10 11">
    <name type="scientific">Candidatus Nitrosocosmicus franklandianus</name>
    <dbReference type="NCBI Taxonomy" id="1798806"/>
    <lineage>
        <taxon>Archaea</taxon>
        <taxon>Nitrososphaerota</taxon>
        <taxon>Nitrososphaeria</taxon>
        <taxon>Nitrososphaerales</taxon>
        <taxon>Nitrososphaeraceae</taxon>
        <taxon>Candidatus Nitrosocosmicus</taxon>
    </lineage>
</organism>
<dbReference type="Pfam" id="PF01174">
    <property type="entry name" value="SNO"/>
    <property type="match status" value="1"/>
</dbReference>
<comment type="pathway">
    <text evidence="7">Cofactor biosynthesis; pyridoxal 5'-phosphate biosynthesis.</text>
</comment>
<feature type="active site" description="Charge relay system" evidence="7 8">
    <location>
        <position position="187"/>
    </location>
</feature>
<dbReference type="GO" id="GO:0005829">
    <property type="term" value="C:cytosol"/>
    <property type="evidence" value="ECO:0007669"/>
    <property type="project" value="TreeGrafter"/>
</dbReference>
<dbReference type="Gene3D" id="3.40.50.880">
    <property type="match status" value="1"/>
</dbReference>
<dbReference type="PIRSF" id="PIRSF005639">
    <property type="entry name" value="Glut_amidoT_SNO"/>
    <property type="match status" value="1"/>
</dbReference>
<evidence type="ECO:0000256" key="5">
    <source>
        <dbReference type="ARBA" id="ARBA00023239"/>
    </source>
</evidence>
<evidence type="ECO:0000256" key="2">
    <source>
        <dbReference type="ARBA" id="ARBA00022801"/>
    </source>
</evidence>
<dbReference type="InterPro" id="IPR021196">
    <property type="entry name" value="PdxT/SNO_CS"/>
</dbReference>
<keyword evidence="5 7" id="KW-0456">Lyase</keyword>
<dbReference type="GO" id="GO:1903600">
    <property type="term" value="C:glutaminase complex"/>
    <property type="evidence" value="ECO:0007669"/>
    <property type="project" value="TreeGrafter"/>
</dbReference>
<evidence type="ECO:0000256" key="1">
    <source>
        <dbReference type="ARBA" id="ARBA00008345"/>
    </source>
</evidence>
<reference evidence="10 11" key="1">
    <citation type="submission" date="2019-02" db="EMBL/GenBank/DDBJ databases">
        <authorList>
            <person name="Lehtovirta-Morley E L."/>
        </authorList>
    </citation>
    <scope>NUCLEOTIDE SEQUENCE [LARGE SCALE GENOMIC DNA]</scope>
    <source>
        <strain evidence="10">NFRAN1</strain>
    </source>
</reference>
<dbReference type="GO" id="GO:0008614">
    <property type="term" value="P:pyridoxine metabolic process"/>
    <property type="evidence" value="ECO:0007669"/>
    <property type="project" value="TreeGrafter"/>
</dbReference>
<keyword evidence="2 7" id="KW-0378">Hydrolase</keyword>